<keyword evidence="1" id="KW-0597">Phosphoprotein</keyword>
<dbReference type="OrthoDB" id="272357at2759"/>
<dbReference type="InterPro" id="IPR051639">
    <property type="entry name" value="BCD1"/>
</dbReference>
<dbReference type="GO" id="GO:0070761">
    <property type="term" value="C:pre-snoRNP complex"/>
    <property type="evidence" value="ECO:0007669"/>
    <property type="project" value="TreeGrafter"/>
</dbReference>
<dbReference type="GO" id="GO:0005634">
    <property type="term" value="C:nucleus"/>
    <property type="evidence" value="ECO:0007669"/>
    <property type="project" value="TreeGrafter"/>
</dbReference>
<dbReference type="EMBL" id="QPFP01000007">
    <property type="protein sequence ID" value="TEB35345.1"/>
    <property type="molecule type" value="Genomic_DNA"/>
</dbReference>
<evidence type="ECO:0000256" key="6">
    <source>
        <dbReference type="ARBA" id="ARBA00049654"/>
    </source>
</evidence>
<comment type="function">
    <text evidence="5">Required for box C/D snoRNAs accumulation involved in snoRNA processing, snoRNA transport to the nucleolus and ribosome biogenesis.</text>
</comment>
<evidence type="ECO:0000256" key="7">
    <source>
        <dbReference type="PROSITE-ProRule" id="PRU00453"/>
    </source>
</evidence>
<protein>
    <recommendedName>
        <fullName evidence="9">HIT-type domain-containing protein</fullName>
    </recommendedName>
</protein>
<dbReference type="PANTHER" id="PTHR13483">
    <property type="entry name" value="BOX C_D SNORNA PROTEIN 1-RELATED"/>
    <property type="match status" value="1"/>
</dbReference>
<dbReference type="GO" id="GO:0000463">
    <property type="term" value="P:maturation of LSU-rRNA from tricistronic rRNA transcript (SSU-rRNA, 5.8S rRNA, LSU-rRNA)"/>
    <property type="evidence" value="ECO:0007669"/>
    <property type="project" value="TreeGrafter"/>
</dbReference>
<feature type="compositionally biased region" description="Acidic residues" evidence="8">
    <location>
        <begin position="484"/>
        <end position="497"/>
    </location>
</feature>
<evidence type="ECO:0000256" key="4">
    <source>
        <dbReference type="ARBA" id="ARBA00022833"/>
    </source>
</evidence>
<feature type="compositionally biased region" description="Basic and acidic residues" evidence="8">
    <location>
        <begin position="172"/>
        <end position="184"/>
    </location>
</feature>
<dbReference type="STRING" id="71717.A0A4Y7TMC8"/>
<feature type="compositionally biased region" description="Polar residues" evidence="8">
    <location>
        <begin position="284"/>
        <end position="301"/>
    </location>
</feature>
<comment type="caution">
    <text evidence="10">The sequence shown here is derived from an EMBL/GenBank/DDBJ whole genome shotgun (WGS) entry which is preliminary data.</text>
</comment>
<evidence type="ECO:0000259" key="9">
    <source>
        <dbReference type="PROSITE" id="PS51083"/>
    </source>
</evidence>
<sequence length="552" mass="59466">MSIEALEHAAAEILNGKALGMDVPAGAELLEFSDPGPSSPRPSSSAQNANGPSSPSSAAGPSTAPAPCSICSEPSKYTCPRCSTRTCSLQCSKSHKTSAGCSGERNQVAYVPMKEYTWGSMMNDYTFLEEVGRRVGEVGKEIVKGGYSANGARHHDGTRARGRGTSMRGRGAGRDRGRGGGKTKRDLLKMQLEVRDVDVEFLPVGMKRRKANQSSWDSKKQTALLTIEFKFHRPLDPLAPSGTIPDPPLVLLTHRNLSSNSLLSLVQGAVKDRVQNASKKSKTLPETSTKDGGNASGNTEKTNTKESLEWLETLILPSPEDPEGFAPPTCVLRAPLDPILAASSLMPSGQPQYPFQAQPPKNPGIKKAYHKLDLDQPLLTSLKHTQFVEFPTIEVHDPLSFKGTLVDRDGRIDVVTGDEEEEEGGYANKRRRLNKREGKKKIGGLIGGYGSGSGSEGEEEDEKEKRNVLSMLGDEKVQGGEADATLDDDDDGEEEEADPARLVALLKKVQAETLGGAVDEDEEVLDWDDGDLSDADAEGEDDPDDGEIEYYS</sequence>
<feature type="compositionally biased region" description="Low complexity" evidence="8">
    <location>
        <begin position="33"/>
        <end position="65"/>
    </location>
</feature>
<keyword evidence="2" id="KW-0479">Metal-binding</keyword>
<feature type="region of interest" description="Disordered" evidence="8">
    <location>
        <begin position="514"/>
        <end position="552"/>
    </location>
</feature>
<evidence type="ECO:0000313" key="10">
    <source>
        <dbReference type="EMBL" id="TEB35345.1"/>
    </source>
</evidence>
<evidence type="ECO:0000256" key="2">
    <source>
        <dbReference type="ARBA" id="ARBA00022723"/>
    </source>
</evidence>
<dbReference type="SUPFAM" id="SSF144232">
    <property type="entry name" value="HIT/MYND zinc finger-like"/>
    <property type="match status" value="1"/>
</dbReference>
<comment type="similarity">
    <text evidence="6">Belongs to the BCD1 family.</text>
</comment>
<feature type="compositionally biased region" description="Gly residues" evidence="8">
    <location>
        <begin position="444"/>
        <end position="455"/>
    </location>
</feature>
<evidence type="ECO:0000256" key="3">
    <source>
        <dbReference type="ARBA" id="ARBA00022771"/>
    </source>
</evidence>
<dbReference type="GO" id="GO:0000492">
    <property type="term" value="P:box C/D snoRNP assembly"/>
    <property type="evidence" value="ECO:0007669"/>
    <property type="project" value="TreeGrafter"/>
</dbReference>
<dbReference type="Pfam" id="PF25790">
    <property type="entry name" value="BCD1"/>
    <property type="match status" value="1"/>
</dbReference>
<dbReference type="Pfam" id="PF04438">
    <property type="entry name" value="zf-HIT"/>
    <property type="match status" value="1"/>
</dbReference>
<dbReference type="GO" id="GO:0048254">
    <property type="term" value="P:snoRNA localization"/>
    <property type="evidence" value="ECO:0007669"/>
    <property type="project" value="TreeGrafter"/>
</dbReference>
<dbReference type="PROSITE" id="PS51083">
    <property type="entry name" value="ZF_HIT"/>
    <property type="match status" value="1"/>
</dbReference>
<dbReference type="InterPro" id="IPR007529">
    <property type="entry name" value="Znf_HIT"/>
</dbReference>
<feature type="domain" description="HIT-type" evidence="9">
    <location>
        <begin position="68"/>
        <end position="101"/>
    </location>
</feature>
<feature type="compositionally biased region" description="Basic and acidic residues" evidence="8">
    <location>
        <begin position="463"/>
        <end position="478"/>
    </location>
</feature>
<evidence type="ECO:0000256" key="8">
    <source>
        <dbReference type="SAM" id="MobiDB-lite"/>
    </source>
</evidence>
<evidence type="ECO:0000313" key="11">
    <source>
        <dbReference type="Proteomes" id="UP000298030"/>
    </source>
</evidence>
<feature type="region of interest" description="Disordered" evidence="8">
    <location>
        <begin position="274"/>
        <end position="306"/>
    </location>
</feature>
<accession>A0A4Y7TMC8</accession>
<proteinExistence type="inferred from homology"/>
<dbReference type="InterPro" id="IPR057721">
    <property type="entry name" value="BCD1_alpha/beta"/>
</dbReference>
<feature type="compositionally biased region" description="Acidic residues" evidence="8">
    <location>
        <begin position="518"/>
        <end position="552"/>
    </location>
</feature>
<dbReference type="AlphaFoldDB" id="A0A4Y7TMC8"/>
<reference evidence="10 11" key="1">
    <citation type="journal article" date="2019" name="Nat. Ecol. Evol.">
        <title>Megaphylogeny resolves global patterns of mushroom evolution.</title>
        <authorList>
            <person name="Varga T."/>
            <person name="Krizsan K."/>
            <person name="Foldi C."/>
            <person name="Dima B."/>
            <person name="Sanchez-Garcia M."/>
            <person name="Sanchez-Ramirez S."/>
            <person name="Szollosi G.J."/>
            <person name="Szarkandi J.G."/>
            <person name="Papp V."/>
            <person name="Albert L."/>
            <person name="Andreopoulos W."/>
            <person name="Angelini C."/>
            <person name="Antonin V."/>
            <person name="Barry K.W."/>
            <person name="Bougher N.L."/>
            <person name="Buchanan P."/>
            <person name="Buyck B."/>
            <person name="Bense V."/>
            <person name="Catcheside P."/>
            <person name="Chovatia M."/>
            <person name="Cooper J."/>
            <person name="Damon W."/>
            <person name="Desjardin D."/>
            <person name="Finy P."/>
            <person name="Geml J."/>
            <person name="Haridas S."/>
            <person name="Hughes K."/>
            <person name="Justo A."/>
            <person name="Karasinski D."/>
            <person name="Kautmanova I."/>
            <person name="Kiss B."/>
            <person name="Kocsube S."/>
            <person name="Kotiranta H."/>
            <person name="LaButti K.M."/>
            <person name="Lechner B.E."/>
            <person name="Liimatainen K."/>
            <person name="Lipzen A."/>
            <person name="Lukacs Z."/>
            <person name="Mihaltcheva S."/>
            <person name="Morgado L.N."/>
            <person name="Niskanen T."/>
            <person name="Noordeloos M.E."/>
            <person name="Ohm R.A."/>
            <person name="Ortiz-Santana B."/>
            <person name="Ovrebo C."/>
            <person name="Racz N."/>
            <person name="Riley R."/>
            <person name="Savchenko A."/>
            <person name="Shiryaev A."/>
            <person name="Soop K."/>
            <person name="Spirin V."/>
            <person name="Szebenyi C."/>
            <person name="Tomsovsky M."/>
            <person name="Tulloss R.E."/>
            <person name="Uehling J."/>
            <person name="Grigoriev I.V."/>
            <person name="Vagvolgyi C."/>
            <person name="Papp T."/>
            <person name="Martin F.M."/>
            <person name="Miettinen O."/>
            <person name="Hibbett D.S."/>
            <person name="Nagy L.G."/>
        </authorList>
    </citation>
    <scope>NUCLEOTIDE SEQUENCE [LARGE SCALE GENOMIC DNA]</scope>
    <source>
        <strain evidence="10 11">FP101781</strain>
    </source>
</reference>
<keyword evidence="4" id="KW-0862">Zinc</keyword>
<dbReference type="PANTHER" id="PTHR13483:SF3">
    <property type="entry name" value="BOX C_D SNORNA PROTEIN 1"/>
    <property type="match status" value="1"/>
</dbReference>
<gene>
    <name evidence="10" type="ORF">FA13DRAFT_1771839</name>
</gene>
<feature type="region of interest" description="Disordered" evidence="8">
    <location>
        <begin position="147"/>
        <end position="184"/>
    </location>
</feature>
<feature type="region of interest" description="Disordered" evidence="8">
    <location>
        <begin position="28"/>
        <end position="65"/>
    </location>
</feature>
<dbReference type="Gene3D" id="3.30.60.190">
    <property type="match status" value="1"/>
</dbReference>
<keyword evidence="11" id="KW-1185">Reference proteome</keyword>
<feature type="region of interest" description="Disordered" evidence="8">
    <location>
        <begin position="442"/>
        <end position="500"/>
    </location>
</feature>
<dbReference type="Proteomes" id="UP000298030">
    <property type="component" value="Unassembled WGS sequence"/>
</dbReference>
<dbReference type="CDD" id="cd23023">
    <property type="entry name" value="zf-HIT_BCD1"/>
    <property type="match status" value="1"/>
</dbReference>
<evidence type="ECO:0000256" key="1">
    <source>
        <dbReference type="ARBA" id="ARBA00022553"/>
    </source>
</evidence>
<keyword evidence="3 7" id="KW-0863">Zinc-finger</keyword>
<evidence type="ECO:0000256" key="5">
    <source>
        <dbReference type="ARBA" id="ARBA00049598"/>
    </source>
</evidence>
<dbReference type="GO" id="GO:0008270">
    <property type="term" value="F:zinc ion binding"/>
    <property type="evidence" value="ECO:0007669"/>
    <property type="project" value="UniProtKB-UniRule"/>
</dbReference>
<organism evidence="10 11">
    <name type="scientific">Coprinellus micaceus</name>
    <name type="common">Glistening ink-cap mushroom</name>
    <name type="synonym">Coprinus micaceus</name>
    <dbReference type="NCBI Taxonomy" id="71717"/>
    <lineage>
        <taxon>Eukaryota</taxon>
        <taxon>Fungi</taxon>
        <taxon>Dikarya</taxon>
        <taxon>Basidiomycota</taxon>
        <taxon>Agaricomycotina</taxon>
        <taxon>Agaricomycetes</taxon>
        <taxon>Agaricomycetidae</taxon>
        <taxon>Agaricales</taxon>
        <taxon>Agaricineae</taxon>
        <taxon>Psathyrellaceae</taxon>
        <taxon>Coprinellus</taxon>
    </lineage>
</organism>
<name>A0A4Y7TMC8_COPMI</name>